<dbReference type="Proteomes" id="UP001165586">
    <property type="component" value="Unassembled WGS sequence"/>
</dbReference>
<feature type="non-terminal residue" evidence="2">
    <location>
        <position position="193"/>
    </location>
</feature>
<sequence>LGVTKEKLRAVVQKLKDEGYEQHVIHVPQVTNPNQKTTYKVLVKDKTAKDVFQNVDKIRPIDFHTSDGGTTMEQLKPFKSLDFDKVHIRYKEDGGVDKDGVMELRPGVPDLNMGNAHYAQVRIAVGPGGGTHYLKGMAVYGNEKDFPKGTDVIFNTNKSKGTPKEKVLKEMKADKDNPFGASIKRQADVATPS</sequence>
<name>A0ABT2HBN6_9MICO</name>
<evidence type="ECO:0000256" key="1">
    <source>
        <dbReference type="SAM" id="MobiDB-lite"/>
    </source>
</evidence>
<reference evidence="2" key="1">
    <citation type="submission" date="2022-08" db="EMBL/GenBank/DDBJ databases">
        <authorList>
            <person name="Deng Y."/>
            <person name="Han X.-F."/>
            <person name="Zhang Y.-Q."/>
        </authorList>
    </citation>
    <scope>NUCLEOTIDE SEQUENCE</scope>
    <source>
        <strain evidence="2">CPCC 203386</strain>
    </source>
</reference>
<feature type="region of interest" description="Disordered" evidence="1">
    <location>
        <begin position="173"/>
        <end position="193"/>
    </location>
</feature>
<evidence type="ECO:0000313" key="3">
    <source>
        <dbReference type="Proteomes" id="UP001165586"/>
    </source>
</evidence>
<organism evidence="2 3">
    <name type="scientific">Herbiconiux daphne</name>
    <dbReference type="NCBI Taxonomy" id="2970914"/>
    <lineage>
        <taxon>Bacteria</taxon>
        <taxon>Bacillati</taxon>
        <taxon>Actinomycetota</taxon>
        <taxon>Actinomycetes</taxon>
        <taxon>Micrococcales</taxon>
        <taxon>Microbacteriaceae</taxon>
        <taxon>Herbiconiux</taxon>
    </lineage>
</organism>
<evidence type="ECO:0000313" key="2">
    <source>
        <dbReference type="EMBL" id="MCS5737327.1"/>
    </source>
</evidence>
<proteinExistence type="predicted"/>
<comment type="caution">
    <text evidence="2">The sequence shown here is derived from an EMBL/GenBank/DDBJ whole genome shotgun (WGS) entry which is preliminary data.</text>
</comment>
<gene>
    <name evidence="2" type="ORF">N1032_26710</name>
</gene>
<protein>
    <submittedName>
        <fullName evidence="2">Uncharacterized protein</fullName>
    </submittedName>
</protein>
<feature type="non-terminal residue" evidence="2">
    <location>
        <position position="1"/>
    </location>
</feature>
<keyword evidence="3" id="KW-1185">Reference proteome</keyword>
<accession>A0ABT2HBN6</accession>
<dbReference type="EMBL" id="JANLCJ010000604">
    <property type="protein sequence ID" value="MCS5737327.1"/>
    <property type="molecule type" value="Genomic_DNA"/>
</dbReference>